<comment type="caution">
    <text evidence="1">The sequence shown here is derived from an EMBL/GenBank/DDBJ whole genome shotgun (WGS) entry which is preliminary data.</text>
</comment>
<name>A0ABP9Y4V4_9FUNG</name>
<dbReference type="SUPFAM" id="SSF54236">
    <property type="entry name" value="Ubiquitin-like"/>
    <property type="match status" value="2"/>
</dbReference>
<dbReference type="Gene3D" id="3.10.20.90">
    <property type="entry name" value="Phosphatidylinositol 3-kinase Catalytic Subunit, Chain A, domain 1"/>
    <property type="match status" value="1"/>
</dbReference>
<accession>A0ABP9Y4V4</accession>
<evidence type="ECO:0000313" key="1">
    <source>
        <dbReference type="EMBL" id="GAA5801605.1"/>
    </source>
</evidence>
<gene>
    <name evidence="1" type="ORF">HPULCUR_007053</name>
</gene>
<dbReference type="InterPro" id="IPR029071">
    <property type="entry name" value="Ubiquitin-like_domsf"/>
</dbReference>
<evidence type="ECO:0008006" key="3">
    <source>
        <dbReference type="Google" id="ProtNLM"/>
    </source>
</evidence>
<evidence type="ECO:0000313" key="2">
    <source>
        <dbReference type="Proteomes" id="UP001476247"/>
    </source>
</evidence>
<organism evidence="1 2">
    <name type="scientific">Helicostylum pulchrum</name>
    <dbReference type="NCBI Taxonomy" id="562976"/>
    <lineage>
        <taxon>Eukaryota</taxon>
        <taxon>Fungi</taxon>
        <taxon>Fungi incertae sedis</taxon>
        <taxon>Mucoromycota</taxon>
        <taxon>Mucoromycotina</taxon>
        <taxon>Mucoromycetes</taxon>
        <taxon>Mucorales</taxon>
        <taxon>Mucorineae</taxon>
        <taxon>Mucoraceae</taxon>
        <taxon>Helicostylum</taxon>
    </lineage>
</organism>
<proteinExistence type="predicted"/>
<dbReference type="Proteomes" id="UP001476247">
    <property type="component" value="Unassembled WGS sequence"/>
</dbReference>
<keyword evidence="2" id="KW-1185">Reference proteome</keyword>
<reference evidence="1 2" key="1">
    <citation type="submission" date="2024-04" db="EMBL/GenBank/DDBJ databases">
        <title>genome sequences of Mucor flavus KT1a and Helicostylum pulchrum KT1b strains isolation_sourced from the surface of a dry-aged beef.</title>
        <authorList>
            <person name="Toyotome T."/>
            <person name="Hosono M."/>
            <person name="Torimaru M."/>
            <person name="Fukuda K."/>
            <person name="Mikami N."/>
        </authorList>
    </citation>
    <scope>NUCLEOTIDE SEQUENCE [LARGE SCALE GENOMIC DNA]</scope>
    <source>
        <strain evidence="1 2">KT1b</strain>
    </source>
</reference>
<sequence length="133" mass="15673">MTITVKIESTHKVSRSQQTLFYNNYKLQDSAILSEIGKTHGAILSLQIEYNQLYIYCLLWPVIIKPFYVKPSNTIANLMEMIKKEIYLYPIIKSIEFNDQTLEESRYISEYKIKLGSMLNVVAHLDYTKDYFE</sequence>
<dbReference type="EMBL" id="BAABUJ010000019">
    <property type="protein sequence ID" value="GAA5801605.1"/>
    <property type="molecule type" value="Genomic_DNA"/>
</dbReference>
<dbReference type="CDD" id="cd17039">
    <property type="entry name" value="Ubl_ubiquitin_like"/>
    <property type="match status" value="1"/>
</dbReference>
<protein>
    <recommendedName>
        <fullName evidence="3">Ubiquitin-like domain-containing protein</fullName>
    </recommendedName>
</protein>